<dbReference type="InterPro" id="IPR050230">
    <property type="entry name" value="CALM/Myosin/TropC-like"/>
</dbReference>
<dbReference type="HOGENOM" id="CLU_061288_2_0_1"/>
<dbReference type="GO" id="GO:0005509">
    <property type="term" value="F:calcium ion binding"/>
    <property type="evidence" value="ECO:0000318"/>
    <property type="project" value="GO_Central"/>
</dbReference>
<feature type="domain" description="EF-hand" evidence="5">
    <location>
        <begin position="57"/>
        <end position="92"/>
    </location>
</feature>
<dbReference type="EMBL" id="GL377585">
    <property type="protein sequence ID" value="EFJ26265.1"/>
    <property type="molecule type" value="Genomic_DNA"/>
</dbReference>
<feature type="domain" description="EF-hand" evidence="5">
    <location>
        <begin position="94"/>
        <end position="129"/>
    </location>
</feature>
<keyword evidence="2" id="KW-0479">Metal-binding</keyword>
<feature type="domain" description="EF-hand" evidence="5">
    <location>
        <begin position="21"/>
        <end position="56"/>
    </location>
</feature>
<evidence type="ECO:0000313" key="8">
    <source>
        <dbReference type="Proteomes" id="UP000001514"/>
    </source>
</evidence>
<dbReference type="Gramene" id="EFJ26265">
    <property type="protein sequence ID" value="EFJ26265"/>
    <property type="gene ID" value="SELMODRAFT_413463"/>
</dbReference>
<dbReference type="STRING" id="88036.D8RPJ4"/>
<dbReference type="KEGG" id="smo:SELMODRAFT_413463"/>
<accession>D8RPJ4</accession>
<dbReference type="OMA" id="ISEFVTM"/>
<evidence type="ECO:0000256" key="4">
    <source>
        <dbReference type="ARBA" id="ARBA00022837"/>
    </source>
</evidence>
<dbReference type="Pfam" id="PF13499">
    <property type="entry name" value="EF-hand_7"/>
    <property type="match status" value="2"/>
</dbReference>
<evidence type="ECO:0000313" key="6">
    <source>
        <dbReference type="EMBL" id="EFJ14562.1"/>
    </source>
</evidence>
<comment type="similarity">
    <text evidence="1">Belongs to the calmodulin family.</text>
</comment>
<dbReference type="AlphaFoldDB" id="D8RPJ4"/>
<dbReference type="InterPro" id="IPR011992">
    <property type="entry name" value="EF-hand-dom_pair"/>
</dbReference>
<reference evidence="7 8" key="1">
    <citation type="journal article" date="2011" name="Science">
        <title>The Selaginella genome identifies genetic changes associated with the evolution of vascular plants.</title>
        <authorList>
            <person name="Banks J.A."/>
            <person name="Nishiyama T."/>
            <person name="Hasebe M."/>
            <person name="Bowman J.L."/>
            <person name="Gribskov M."/>
            <person name="dePamphilis C."/>
            <person name="Albert V.A."/>
            <person name="Aono N."/>
            <person name="Aoyama T."/>
            <person name="Ambrose B.A."/>
            <person name="Ashton N.W."/>
            <person name="Axtell M.J."/>
            <person name="Barker E."/>
            <person name="Barker M.S."/>
            <person name="Bennetzen J.L."/>
            <person name="Bonawitz N.D."/>
            <person name="Chapple C."/>
            <person name="Cheng C."/>
            <person name="Correa L.G."/>
            <person name="Dacre M."/>
            <person name="DeBarry J."/>
            <person name="Dreyer I."/>
            <person name="Elias M."/>
            <person name="Engstrom E.M."/>
            <person name="Estelle M."/>
            <person name="Feng L."/>
            <person name="Finet C."/>
            <person name="Floyd S.K."/>
            <person name="Frommer W.B."/>
            <person name="Fujita T."/>
            <person name="Gramzow L."/>
            <person name="Gutensohn M."/>
            <person name="Harholt J."/>
            <person name="Hattori M."/>
            <person name="Heyl A."/>
            <person name="Hirai T."/>
            <person name="Hiwatashi Y."/>
            <person name="Ishikawa M."/>
            <person name="Iwata M."/>
            <person name="Karol K.G."/>
            <person name="Koehler B."/>
            <person name="Kolukisaoglu U."/>
            <person name="Kubo M."/>
            <person name="Kurata T."/>
            <person name="Lalonde S."/>
            <person name="Li K."/>
            <person name="Li Y."/>
            <person name="Litt A."/>
            <person name="Lyons E."/>
            <person name="Manning G."/>
            <person name="Maruyama T."/>
            <person name="Michael T.P."/>
            <person name="Mikami K."/>
            <person name="Miyazaki S."/>
            <person name="Morinaga S."/>
            <person name="Murata T."/>
            <person name="Mueller-Roeber B."/>
            <person name="Nelson D.R."/>
            <person name="Obara M."/>
            <person name="Oguri Y."/>
            <person name="Olmstead R.G."/>
            <person name="Onodera N."/>
            <person name="Petersen B.L."/>
            <person name="Pils B."/>
            <person name="Prigge M."/>
            <person name="Rensing S.A."/>
            <person name="Riano-Pachon D.M."/>
            <person name="Roberts A.W."/>
            <person name="Sato Y."/>
            <person name="Scheller H.V."/>
            <person name="Schulz B."/>
            <person name="Schulz C."/>
            <person name="Shakirov E.V."/>
            <person name="Shibagaki N."/>
            <person name="Shinohara N."/>
            <person name="Shippen D.E."/>
            <person name="Soerensen I."/>
            <person name="Sotooka R."/>
            <person name="Sugimoto N."/>
            <person name="Sugita M."/>
            <person name="Sumikawa N."/>
            <person name="Tanurdzic M."/>
            <person name="Theissen G."/>
            <person name="Ulvskov P."/>
            <person name="Wakazuki S."/>
            <person name="Weng J.K."/>
            <person name="Willats W.W."/>
            <person name="Wipf D."/>
            <person name="Wolf P.G."/>
            <person name="Yang L."/>
            <person name="Zimmer A.D."/>
            <person name="Zhu Q."/>
            <person name="Mitros T."/>
            <person name="Hellsten U."/>
            <person name="Loque D."/>
            <person name="Otillar R."/>
            <person name="Salamov A."/>
            <person name="Schmutz J."/>
            <person name="Shapiro H."/>
            <person name="Lindquist E."/>
            <person name="Lucas S."/>
            <person name="Rokhsar D."/>
            <person name="Grigoriev I.V."/>
        </authorList>
    </citation>
    <scope>NUCLEOTIDE SEQUENCE [LARGE SCALE GENOMIC DNA]</scope>
</reference>
<keyword evidence="4" id="KW-0106">Calcium</keyword>
<evidence type="ECO:0000313" key="7">
    <source>
        <dbReference type="EMBL" id="EFJ26265.1"/>
    </source>
</evidence>
<dbReference type="InterPro" id="IPR018247">
    <property type="entry name" value="EF_Hand_1_Ca_BS"/>
</dbReference>
<dbReference type="FunFam" id="1.10.238.10:FF:000527">
    <property type="entry name" value="Calmodulin-3"/>
    <property type="match status" value="1"/>
</dbReference>
<dbReference type="eggNOG" id="KOG0027">
    <property type="taxonomic scope" value="Eukaryota"/>
</dbReference>
<dbReference type="GO" id="GO:0030234">
    <property type="term" value="F:enzyme regulator activity"/>
    <property type="evidence" value="ECO:0000318"/>
    <property type="project" value="GO_Central"/>
</dbReference>
<protein>
    <recommendedName>
        <fullName evidence="5">EF-hand domain-containing protein</fullName>
    </recommendedName>
</protein>
<dbReference type="SUPFAM" id="SSF47473">
    <property type="entry name" value="EF-hand"/>
    <property type="match status" value="1"/>
</dbReference>
<evidence type="ECO:0000256" key="2">
    <source>
        <dbReference type="ARBA" id="ARBA00022723"/>
    </source>
</evidence>
<gene>
    <name evidence="7" type="ORF">SELMODRAFT_413463</name>
    <name evidence="6" type="ORF">SELMODRAFT_423620</name>
</gene>
<proteinExistence type="inferred from homology"/>
<dbReference type="SMART" id="SM00054">
    <property type="entry name" value="EFh"/>
    <property type="match status" value="4"/>
</dbReference>
<name>D8RPJ4_SELML</name>
<dbReference type="PANTHER" id="PTHR23048:SF53">
    <property type="entry name" value="CALMODULIN"/>
    <property type="match status" value="1"/>
</dbReference>
<dbReference type="GO" id="GO:0005737">
    <property type="term" value="C:cytoplasm"/>
    <property type="evidence" value="ECO:0000318"/>
    <property type="project" value="GO_Central"/>
</dbReference>
<organism evidence="8">
    <name type="scientific">Selaginella moellendorffii</name>
    <name type="common">Spikemoss</name>
    <dbReference type="NCBI Taxonomy" id="88036"/>
    <lineage>
        <taxon>Eukaryota</taxon>
        <taxon>Viridiplantae</taxon>
        <taxon>Streptophyta</taxon>
        <taxon>Embryophyta</taxon>
        <taxon>Tracheophyta</taxon>
        <taxon>Lycopodiopsida</taxon>
        <taxon>Selaginellales</taxon>
        <taxon>Selaginellaceae</taxon>
        <taxon>Selaginella</taxon>
    </lineage>
</organism>
<dbReference type="PANTHER" id="PTHR23048">
    <property type="entry name" value="MYOSIN LIGHT CHAIN 1, 3"/>
    <property type="match status" value="1"/>
</dbReference>
<evidence type="ECO:0000256" key="1">
    <source>
        <dbReference type="ARBA" id="ARBA00009763"/>
    </source>
</evidence>
<dbReference type="Proteomes" id="UP000001514">
    <property type="component" value="Unassembled WGS sequence"/>
</dbReference>
<keyword evidence="8" id="KW-1185">Reference proteome</keyword>
<dbReference type="InterPro" id="IPR002048">
    <property type="entry name" value="EF_hand_dom"/>
</dbReference>
<evidence type="ECO:0000256" key="3">
    <source>
        <dbReference type="ARBA" id="ARBA00022737"/>
    </source>
</evidence>
<dbReference type="PROSITE" id="PS50222">
    <property type="entry name" value="EF_HAND_2"/>
    <property type="match status" value="4"/>
</dbReference>
<dbReference type="OrthoDB" id="191686at2759"/>
<keyword evidence="3" id="KW-0677">Repeat</keyword>
<dbReference type="EMBL" id="GL377627">
    <property type="protein sequence ID" value="EFJ14562.1"/>
    <property type="molecule type" value="Genomic_DNA"/>
</dbReference>
<dbReference type="Gramene" id="EFJ14562">
    <property type="protein sequence ID" value="EFJ14562"/>
    <property type="gene ID" value="SELMODRAFT_423620"/>
</dbReference>
<dbReference type="KEGG" id="smo:SELMODRAFT_423620"/>
<dbReference type="CDD" id="cd00051">
    <property type="entry name" value="EFh"/>
    <property type="match status" value="2"/>
</dbReference>
<dbReference type="PROSITE" id="PS00018">
    <property type="entry name" value="EF_HAND_1"/>
    <property type="match status" value="4"/>
</dbReference>
<feature type="domain" description="EF-hand" evidence="5">
    <location>
        <begin position="130"/>
        <end position="163"/>
    </location>
</feature>
<dbReference type="Gene3D" id="1.10.238.10">
    <property type="entry name" value="EF-hand"/>
    <property type="match status" value="2"/>
</dbReference>
<evidence type="ECO:0000259" key="5">
    <source>
        <dbReference type="PROSITE" id="PS50222"/>
    </source>
</evidence>
<sequence length="163" mass="18474">MEASETSTASQDKIIEGLTEEQLREFRDAFSLFDKDGDGSITTKELGIVMRSLGQNPSDTELLDMINEVDVDGNGTIDWTEFLVLMARKMKDADAEEDLKEAFTVLDRNRDGFITEIELKHVMHQLGESFTDEEIADMVREADTDKDGKVSYPEFVKIVMPRQ</sequence>
<dbReference type="InParanoid" id="D8RPJ4"/>